<proteinExistence type="predicted"/>
<dbReference type="Pfam" id="PF04060">
    <property type="entry name" value="FeS"/>
    <property type="match status" value="1"/>
</dbReference>
<comment type="caution">
    <text evidence="6">The sequence shown here is derived from an EMBL/GenBank/DDBJ whole genome shotgun (WGS) entry which is preliminary data.</text>
</comment>
<dbReference type="InterPro" id="IPR011005">
    <property type="entry name" value="Dihydropteroate_synth-like_sf"/>
</dbReference>
<protein>
    <recommendedName>
        <fullName evidence="5">4Fe-4S domain-containing protein</fullName>
    </recommendedName>
</protein>
<dbReference type="InterPro" id="IPR016041">
    <property type="entry name" value="Ac-CoA_synth_d_su_TIM-brl"/>
</dbReference>
<dbReference type="AlphaFoldDB" id="A0A0F9Z1W1"/>
<dbReference type="GO" id="GO:0046872">
    <property type="term" value="F:metal ion binding"/>
    <property type="evidence" value="ECO:0007669"/>
    <property type="project" value="UniProtKB-KW"/>
</dbReference>
<evidence type="ECO:0000259" key="5">
    <source>
        <dbReference type="PROSITE" id="PS51656"/>
    </source>
</evidence>
<reference evidence="6" key="1">
    <citation type="journal article" date="2015" name="Nature">
        <title>Complex archaea that bridge the gap between prokaryotes and eukaryotes.</title>
        <authorList>
            <person name="Spang A."/>
            <person name="Saw J.H."/>
            <person name="Jorgensen S.L."/>
            <person name="Zaremba-Niedzwiedzka K."/>
            <person name="Martijn J."/>
            <person name="Lind A.E."/>
            <person name="van Eijk R."/>
            <person name="Schleper C."/>
            <person name="Guy L."/>
            <person name="Ettema T.J."/>
        </authorList>
    </citation>
    <scope>NUCLEOTIDE SEQUENCE</scope>
</reference>
<evidence type="ECO:0000313" key="6">
    <source>
        <dbReference type="EMBL" id="KKO11084.1"/>
    </source>
</evidence>
<dbReference type="GO" id="GO:0051539">
    <property type="term" value="F:4 iron, 4 sulfur cluster binding"/>
    <property type="evidence" value="ECO:0007669"/>
    <property type="project" value="UniProtKB-KW"/>
</dbReference>
<dbReference type="EMBL" id="LAZR01000003">
    <property type="protein sequence ID" value="KKO11084.1"/>
    <property type="molecule type" value="Genomic_DNA"/>
</dbReference>
<dbReference type="Gene3D" id="3.40.50.11600">
    <property type="match status" value="1"/>
</dbReference>
<evidence type="ECO:0000256" key="1">
    <source>
        <dbReference type="ARBA" id="ARBA00022485"/>
    </source>
</evidence>
<organism evidence="6">
    <name type="scientific">marine sediment metagenome</name>
    <dbReference type="NCBI Taxonomy" id="412755"/>
    <lineage>
        <taxon>unclassified sequences</taxon>
        <taxon>metagenomes</taxon>
        <taxon>ecological metagenomes</taxon>
    </lineage>
</organism>
<dbReference type="PANTHER" id="PTHR36214">
    <property type="match status" value="1"/>
</dbReference>
<keyword evidence="4" id="KW-0411">Iron-sulfur</keyword>
<dbReference type="NCBIfam" id="NF003195">
    <property type="entry name" value="PRK04165.1"/>
    <property type="match status" value="1"/>
</dbReference>
<keyword evidence="1" id="KW-0004">4Fe-4S</keyword>
<sequence length="447" mass="47289">MALTGLDIYKQLPKENCKECGLPTCLAFAMKVASGQVGLEECPRLTDDARGELDEASAPPQRLVTIGPDPDPVQIGQETVLFRHDEKFHHPPAVALTVSDSLDESALGDLCTEFKALEFTRVGETLRPTMVALINDSGSADTMSAAAQMLHSALSVPMVLLSDKIDALSAAATGPLSGARPLLMCTGEASADDLAALAKQAGAPICVAGDAETVADRVEALGKLEVKDVVISPGRTSTAEALQFLTQTRRAALKSKFRPLGCPVLVLADGDDKVAGMLDACAFVCKYAGVVVSNAWDGHLLVPILTTRQNIYTDPQKPVQVEPKLYEIGEVTPQSPLLVTTNFSLSYYSVEAEVETARIPCYILAVDTEGTSVLTGWAADKFNPETITNALTANNAGDKVEHHTVIIPGHVAVISASLAEESGWKVLVGPKEATGIGPYLKSDWNAL</sequence>
<name>A0A0F9Z1W1_9ZZZZ</name>
<evidence type="ECO:0000256" key="4">
    <source>
        <dbReference type="ARBA" id="ARBA00023014"/>
    </source>
</evidence>
<evidence type="ECO:0000256" key="2">
    <source>
        <dbReference type="ARBA" id="ARBA00022723"/>
    </source>
</evidence>
<dbReference type="PROSITE" id="PS51656">
    <property type="entry name" value="4FE4S"/>
    <property type="match status" value="1"/>
</dbReference>
<keyword evidence="2" id="KW-0479">Metal-binding</keyword>
<dbReference type="Pfam" id="PF03599">
    <property type="entry name" value="CdhD"/>
    <property type="match status" value="1"/>
</dbReference>
<accession>A0A0F9Z1W1</accession>
<dbReference type="Gene3D" id="3.20.20.20">
    <property type="entry name" value="Dihydropteroate synthase-like"/>
    <property type="match status" value="1"/>
</dbReference>
<keyword evidence="3" id="KW-0408">Iron</keyword>
<gene>
    <name evidence="6" type="ORF">LCGC14_0015600</name>
</gene>
<dbReference type="PANTHER" id="PTHR36214:SF3">
    <property type="entry name" value="ACETYL-COA DECARBONYLASE_SYNTHASE COMPLEX SUBUNIT GAMMA"/>
    <property type="match status" value="1"/>
</dbReference>
<dbReference type="InterPro" id="IPR051069">
    <property type="entry name" value="ACDS_complex_subunit"/>
</dbReference>
<feature type="domain" description="4Fe-4S" evidence="5">
    <location>
        <begin position="1"/>
        <end position="59"/>
    </location>
</feature>
<dbReference type="InterPro" id="IPR007202">
    <property type="entry name" value="4Fe-4S_dom"/>
</dbReference>
<evidence type="ECO:0000256" key="3">
    <source>
        <dbReference type="ARBA" id="ARBA00023004"/>
    </source>
</evidence>